<keyword evidence="14" id="KW-0067">ATP-binding</keyword>
<reference evidence="19" key="1">
    <citation type="submission" date="2020-07" db="EMBL/GenBank/DDBJ databases">
        <title>Huge and variable diversity of episymbiotic CPR bacteria and DPANN archaea in groundwater ecosystems.</title>
        <authorList>
            <person name="He C.Y."/>
            <person name="Keren R."/>
            <person name="Whittaker M."/>
            <person name="Farag I.F."/>
            <person name="Doudna J."/>
            <person name="Cate J.H.D."/>
            <person name="Banfield J.F."/>
        </authorList>
    </citation>
    <scope>NUCLEOTIDE SEQUENCE</scope>
    <source>
        <strain evidence="19">NC_groundwater_672_Ag_B-0.1um_62_36</strain>
    </source>
</reference>
<protein>
    <recommendedName>
        <fullName evidence="7">Bifunctional riboflavin kinase/FMN adenylyltransferase</fullName>
        <ecNumber evidence="5">2.7.1.26</ecNumber>
        <ecNumber evidence="6">2.7.7.2</ecNumber>
    </recommendedName>
    <alternativeName>
        <fullName evidence="15">Riboflavin biosynthesis protein RibF</fullName>
    </alternativeName>
</protein>
<evidence type="ECO:0000259" key="18">
    <source>
        <dbReference type="Pfam" id="PF06574"/>
    </source>
</evidence>
<proteinExistence type="inferred from homology"/>
<feature type="domain" description="FAD synthetase" evidence="18">
    <location>
        <begin position="15"/>
        <end position="166"/>
    </location>
</feature>
<evidence type="ECO:0000256" key="11">
    <source>
        <dbReference type="ARBA" id="ARBA00022695"/>
    </source>
</evidence>
<evidence type="ECO:0000256" key="17">
    <source>
        <dbReference type="ARBA" id="ARBA00049494"/>
    </source>
</evidence>
<sequence length="345" mass="38602">MKILRGLAHLKEEIPNPILTIGNFDGVHLGHRAIFQQVIQRAQAIGGTSVVLTFEPHPLRVLRPDQAPPVITTLEEKMRLLDALGIQVAIHLPFTPELSAMSAQQFVEEILWQRIGIRELYVGYDFGFGRGRTGTIASLREMGTHLGFEVKKVGPVFIDDQVVSSSLIRRLIQQGEVQRATFLLGRPYALTGTLKPIERTSSHTSIVSLYGQTLAHHSSPEWAIACRESLWMADRPQCLDPEMEAKGLSAARLFPQKELLPPPGLYAVQILHRPGISPVEDDLAHLCHIPSPQDHCPPWLDLWEVPGEIVGENWEIAFLYRLSHWDEGVAMGWTEVEGKGVEERI</sequence>
<name>A0A932FW60_UNCTE</name>
<dbReference type="CDD" id="cd02064">
    <property type="entry name" value="FAD_synthetase_N"/>
    <property type="match status" value="1"/>
</dbReference>
<dbReference type="GO" id="GO:0008531">
    <property type="term" value="F:riboflavin kinase activity"/>
    <property type="evidence" value="ECO:0007669"/>
    <property type="project" value="UniProtKB-EC"/>
</dbReference>
<evidence type="ECO:0000256" key="12">
    <source>
        <dbReference type="ARBA" id="ARBA00022741"/>
    </source>
</evidence>
<dbReference type="Proteomes" id="UP000769766">
    <property type="component" value="Unassembled WGS sequence"/>
</dbReference>
<dbReference type="Gene3D" id="3.40.50.620">
    <property type="entry name" value="HUPs"/>
    <property type="match status" value="1"/>
</dbReference>
<organism evidence="19 20">
    <name type="scientific">Tectimicrobiota bacterium</name>
    <dbReference type="NCBI Taxonomy" id="2528274"/>
    <lineage>
        <taxon>Bacteria</taxon>
        <taxon>Pseudomonadati</taxon>
        <taxon>Nitrospinota/Tectimicrobiota group</taxon>
        <taxon>Candidatus Tectimicrobiota</taxon>
    </lineage>
</organism>
<comment type="catalytic activity">
    <reaction evidence="17">
        <text>FMN + ATP + H(+) = FAD + diphosphate</text>
        <dbReference type="Rhea" id="RHEA:17237"/>
        <dbReference type="ChEBI" id="CHEBI:15378"/>
        <dbReference type="ChEBI" id="CHEBI:30616"/>
        <dbReference type="ChEBI" id="CHEBI:33019"/>
        <dbReference type="ChEBI" id="CHEBI:57692"/>
        <dbReference type="ChEBI" id="CHEBI:58210"/>
        <dbReference type="EC" id="2.7.7.2"/>
    </reaction>
</comment>
<keyword evidence="9" id="KW-0288">FMN</keyword>
<keyword evidence="11" id="KW-0548">Nucleotidyltransferase</keyword>
<dbReference type="EC" id="2.7.1.26" evidence="5"/>
<keyword evidence="13" id="KW-0274">FAD</keyword>
<evidence type="ECO:0000256" key="16">
    <source>
        <dbReference type="ARBA" id="ARBA00047880"/>
    </source>
</evidence>
<comment type="similarity">
    <text evidence="4">Belongs to the RibF family.</text>
</comment>
<dbReference type="InterPro" id="IPR023468">
    <property type="entry name" value="Riboflavin_kinase"/>
</dbReference>
<evidence type="ECO:0000256" key="9">
    <source>
        <dbReference type="ARBA" id="ARBA00022643"/>
    </source>
</evidence>
<evidence type="ECO:0000256" key="2">
    <source>
        <dbReference type="ARBA" id="ARBA00004726"/>
    </source>
</evidence>
<comment type="pathway">
    <text evidence="2">Cofactor biosynthesis; FAD biosynthesis; FAD from FMN: step 1/1.</text>
</comment>
<evidence type="ECO:0000256" key="10">
    <source>
        <dbReference type="ARBA" id="ARBA00022679"/>
    </source>
</evidence>
<comment type="catalytic activity">
    <reaction evidence="16">
        <text>riboflavin + ATP = FMN + ADP + H(+)</text>
        <dbReference type="Rhea" id="RHEA:14357"/>
        <dbReference type="ChEBI" id="CHEBI:15378"/>
        <dbReference type="ChEBI" id="CHEBI:30616"/>
        <dbReference type="ChEBI" id="CHEBI:57986"/>
        <dbReference type="ChEBI" id="CHEBI:58210"/>
        <dbReference type="ChEBI" id="CHEBI:456216"/>
        <dbReference type="EC" id="2.7.1.26"/>
    </reaction>
</comment>
<dbReference type="GO" id="GO:0009398">
    <property type="term" value="P:FMN biosynthetic process"/>
    <property type="evidence" value="ECO:0007669"/>
    <property type="project" value="TreeGrafter"/>
</dbReference>
<dbReference type="PANTHER" id="PTHR22749:SF6">
    <property type="entry name" value="RIBOFLAVIN KINASE"/>
    <property type="match status" value="1"/>
</dbReference>
<accession>A0A932FW60</accession>
<evidence type="ECO:0000256" key="7">
    <source>
        <dbReference type="ARBA" id="ARBA00018483"/>
    </source>
</evidence>
<dbReference type="SUPFAM" id="SSF52374">
    <property type="entry name" value="Nucleotidylyl transferase"/>
    <property type="match status" value="1"/>
</dbReference>
<evidence type="ECO:0000256" key="6">
    <source>
        <dbReference type="ARBA" id="ARBA00012393"/>
    </source>
</evidence>
<keyword evidence="8" id="KW-0285">Flavoprotein</keyword>
<comment type="caution">
    <text evidence="19">The sequence shown here is derived from an EMBL/GenBank/DDBJ whole genome shotgun (WGS) entry which is preliminary data.</text>
</comment>
<dbReference type="AlphaFoldDB" id="A0A932FW60"/>
<evidence type="ECO:0000313" key="19">
    <source>
        <dbReference type="EMBL" id="MBI2877470.1"/>
    </source>
</evidence>
<dbReference type="GO" id="GO:0009231">
    <property type="term" value="P:riboflavin biosynthetic process"/>
    <property type="evidence" value="ECO:0007669"/>
    <property type="project" value="InterPro"/>
</dbReference>
<comment type="pathway">
    <text evidence="3">Cofactor biosynthesis; FMN biosynthesis; FMN from riboflavin (ATP route): step 1/1.</text>
</comment>
<dbReference type="InterPro" id="IPR014729">
    <property type="entry name" value="Rossmann-like_a/b/a_fold"/>
</dbReference>
<dbReference type="GO" id="GO:0003919">
    <property type="term" value="F:FMN adenylyltransferase activity"/>
    <property type="evidence" value="ECO:0007669"/>
    <property type="project" value="UniProtKB-EC"/>
</dbReference>
<evidence type="ECO:0000256" key="8">
    <source>
        <dbReference type="ARBA" id="ARBA00022630"/>
    </source>
</evidence>
<comment type="function">
    <text evidence="1">Catalyzes the phosphorylation of riboflavin to FMN followed by the adenylation of FMN to FAD.</text>
</comment>
<evidence type="ECO:0000256" key="13">
    <source>
        <dbReference type="ARBA" id="ARBA00022827"/>
    </source>
</evidence>
<evidence type="ECO:0000313" key="20">
    <source>
        <dbReference type="Proteomes" id="UP000769766"/>
    </source>
</evidence>
<dbReference type="EC" id="2.7.7.2" evidence="6"/>
<dbReference type="FunFam" id="3.40.50.620:FF:000021">
    <property type="entry name" value="Riboflavin biosynthesis protein"/>
    <property type="match status" value="1"/>
</dbReference>
<evidence type="ECO:0000256" key="4">
    <source>
        <dbReference type="ARBA" id="ARBA00010214"/>
    </source>
</evidence>
<evidence type="ECO:0000256" key="15">
    <source>
        <dbReference type="ARBA" id="ARBA00032176"/>
    </source>
</evidence>
<evidence type="ECO:0000256" key="3">
    <source>
        <dbReference type="ARBA" id="ARBA00005201"/>
    </source>
</evidence>
<evidence type="ECO:0000256" key="5">
    <source>
        <dbReference type="ARBA" id="ARBA00012105"/>
    </source>
</evidence>
<dbReference type="EMBL" id="JACPRF010000346">
    <property type="protein sequence ID" value="MBI2877470.1"/>
    <property type="molecule type" value="Genomic_DNA"/>
</dbReference>
<keyword evidence="10" id="KW-0808">Transferase</keyword>
<keyword evidence="12" id="KW-0547">Nucleotide-binding</keyword>
<dbReference type="GO" id="GO:0005524">
    <property type="term" value="F:ATP binding"/>
    <property type="evidence" value="ECO:0007669"/>
    <property type="project" value="UniProtKB-KW"/>
</dbReference>
<evidence type="ECO:0000256" key="14">
    <source>
        <dbReference type="ARBA" id="ARBA00022840"/>
    </source>
</evidence>
<dbReference type="PANTHER" id="PTHR22749">
    <property type="entry name" value="RIBOFLAVIN KINASE/FMN ADENYLYLTRANSFERASE"/>
    <property type="match status" value="1"/>
</dbReference>
<dbReference type="InterPro" id="IPR015864">
    <property type="entry name" value="FAD_synthase"/>
</dbReference>
<gene>
    <name evidence="19" type="ORF">HYY20_11360</name>
</gene>
<evidence type="ECO:0000256" key="1">
    <source>
        <dbReference type="ARBA" id="ARBA00002121"/>
    </source>
</evidence>
<dbReference type="Pfam" id="PF06574">
    <property type="entry name" value="FAD_syn"/>
    <property type="match status" value="1"/>
</dbReference>